<dbReference type="EMBL" id="CAEZVV010000059">
    <property type="protein sequence ID" value="CAB4646291.1"/>
    <property type="molecule type" value="Genomic_DNA"/>
</dbReference>
<dbReference type="SUPFAM" id="SSF54814">
    <property type="entry name" value="Prokaryotic type KH domain (KH-domain type II)"/>
    <property type="match status" value="1"/>
</dbReference>
<keyword evidence="2" id="KW-0694">RNA-binding</keyword>
<dbReference type="Gene3D" id="3.30.300.20">
    <property type="match status" value="1"/>
</dbReference>
<keyword evidence="1" id="KW-0963">Cytoplasm</keyword>
<protein>
    <submittedName>
        <fullName evidence="4">Unannotated protein</fullName>
    </submittedName>
</protein>
<dbReference type="HAMAP" id="MF_00088">
    <property type="entry name" value="KhpA"/>
    <property type="match status" value="1"/>
</dbReference>
<sequence>MSDAADTVDASEATPDFTTAKAVLTYVVQQLVEDPAAVEIELDDRGRKAVLNVHVGPGDMGRVIGKRGRVAQSIRTVVRAAAARDGGDVEVEFLD</sequence>
<dbReference type="InterPro" id="IPR020627">
    <property type="entry name" value="KhpA"/>
</dbReference>
<dbReference type="PANTHER" id="PTHR34654">
    <property type="entry name" value="UPF0109 PROTEIN SCO5592"/>
    <property type="match status" value="1"/>
</dbReference>
<dbReference type="GO" id="GO:0003723">
    <property type="term" value="F:RNA binding"/>
    <property type="evidence" value="ECO:0007669"/>
    <property type="project" value="UniProtKB-KW"/>
</dbReference>
<evidence type="ECO:0000313" key="3">
    <source>
        <dbReference type="EMBL" id="CAB4563697.1"/>
    </source>
</evidence>
<accession>A0A6J6K8S9</accession>
<dbReference type="AlphaFoldDB" id="A0A6J6K8S9"/>
<evidence type="ECO:0000256" key="1">
    <source>
        <dbReference type="ARBA" id="ARBA00022490"/>
    </source>
</evidence>
<dbReference type="EMBL" id="CAEZTR010000002">
    <property type="protein sequence ID" value="CAB4563697.1"/>
    <property type="molecule type" value="Genomic_DNA"/>
</dbReference>
<organism evidence="4">
    <name type="scientific">freshwater metagenome</name>
    <dbReference type="NCBI Taxonomy" id="449393"/>
    <lineage>
        <taxon>unclassified sequences</taxon>
        <taxon>metagenomes</taxon>
        <taxon>ecological metagenomes</taxon>
    </lineage>
</organism>
<name>A0A6J6K8S9_9ZZZZ</name>
<reference evidence="4" key="1">
    <citation type="submission" date="2020-05" db="EMBL/GenBank/DDBJ databases">
        <authorList>
            <person name="Chiriac C."/>
            <person name="Salcher M."/>
            <person name="Ghai R."/>
            <person name="Kavagutti S V."/>
        </authorList>
    </citation>
    <scope>NUCLEOTIDE SEQUENCE</scope>
</reference>
<dbReference type="InterPro" id="IPR009019">
    <property type="entry name" value="KH_sf_prok-type"/>
</dbReference>
<evidence type="ECO:0000313" key="4">
    <source>
        <dbReference type="EMBL" id="CAB4646291.1"/>
    </source>
</evidence>
<evidence type="ECO:0000256" key="2">
    <source>
        <dbReference type="ARBA" id="ARBA00022884"/>
    </source>
</evidence>
<dbReference type="InterPro" id="IPR015946">
    <property type="entry name" value="KH_dom-like_a/b"/>
</dbReference>
<dbReference type="Pfam" id="PF13083">
    <property type="entry name" value="KH_KhpA-B"/>
    <property type="match status" value="1"/>
</dbReference>
<proteinExistence type="inferred from homology"/>
<dbReference type="PANTHER" id="PTHR34654:SF1">
    <property type="entry name" value="RNA-BINDING PROTEIN KHPA"/>
    <property type="match status" value="1"/>
</dbReference>
<dbReference type="CDD" id="cd22533">
    <property type="entry name" value="KH-II_YlqC-like"/>
    <property type="match status" value="1"/>
</dbReference>
<gene>
    <name evidence="3" type="ORF">UFOPK1711_00075</name>
    <name evidence="4" type="ORF">UFOPK2143_01015</name>
</gene>